<organism evidence="2">
    <name type="scientific">bioreactor metagenome</name>
    <dbReference type="NCBI Taxonomy" id="1076179"/>
    <lineage>
        <taxon>unclassified sequences</taxon>
        <taxon>metagenomes</taxon>
        <taxon>ecological metagenomes</taxon>
    </lineage>
</organism>
<dbReference type="AlphaFoldDB" id="A0A644TUH6"/>
<proteinExistence type="predicted"/>
<reference evidence="2" key="1">
    <citation type="submission" date="2019-08" db="EMBL/GenBank/DDBJ databases">
        <authorList>
            <person name="Kucharzyk K."/>
            <person name="Murdoch R.W."/>
            <person name="Higgins S."/>
            <person name="Loffler F."/>
        </authorList>
    </citation>
    <scope>NUCLEOTIDE SEQUENCE</scope>
</reference>
<protein>
    <submittedName>
        <fullName evidence="2">FMN-binding protein</fullName>
    </submittedName>
</protein>
<evidence type="ECO:0000259" key="1">
    <source>
        <dbReference type="Pfam" id="PF01243"/>
    </source>
</evidence>
<dbReference type="Gene3D" id="2.30.110.10">
    <property type="entry name" value="Electron Transport, Fmn-binding Protein, Chain A"/>
    <property type="match status" value="1"/>
</dbReference>
<evidence type="ECO:0000313" key="2">
    <source>
        <dbReference type="EMBL" id="MPL69341.1"/>
    </source>
</evidence>
<dbReference type="Pfam" id="PF01243">
    <property type="entry name" value="PNPOx_N"/>
    <property type="match status" value="1"/>
</dbReference>
<dbReference type="EMBL" id="VSSQ01000046">
    <property type="protein sequence ID" value="MPL69341.1"/>
    <property type="molecule type" value="Genomic_DNA"/>
</dbReference>
<accession>A0A644TUH6</accession>
<dbReference type="InterPro" id="IPR011576">
    <property type="entry name" value="Pyridox_Oxase_N"/>
</dbReference>
<feature type="domain" description="Pyridoxamine 5'-phosphate oxidase N-terminal" evidence="1">
    <location>
        <begin position="8"/>
        <end position="122"/>
    </location>
</feature>
<dbReference type="SUPFAM" id="SSF50475">
    <property type="entry name" value="FMN-binding split barrel"/>
    <property type="match status" value="1"/>
</dbReference>
<sequence>MINMKLAEVLSHPADGIIAIVTQGPGEPHVVNSWNSYVSITPDGKLLIPAGFMHRTEKNIAANNKVKLTIGNREVQGKLSQGTGFLINGTARFLKDGAEFDMMKQKFDWARAVLEITIENATQTI</sequence>
<name>A0A644TUH6_9ZZZZ</name>
<gene>
    <name evidence="2" type="ORF">SDC9_15080</name>
</gene>
<comment type="caution">
    <text evidence="2">The sequence shown here is derived from an EMBL/GenBank/DDBJ whole genome shotgun (WGS) entry which is preliminary data.</text>
</comment>
<dbReference type="InterPro" id="IPR012349">
    <property type="entry name" value="Split_barrel_FMN-bd"/>
</dbReference>